<evidence type="ECO:0000313" key="2">
    <source>
        <dbReference type="EMBL" id="PFH52506.1"/>
    </source>
</evidence>
<protein>
    <submittedName>
        <fullName evidence="2">Uncharacterized protein</fullName>
    </submittedName>
</protein>
<dbReference type="EMBL" id="KZ301979">
    <property type="protein sequence ID" value="PFH52506.1"/>
    <property type="molecule type" value="Genomic_DNA"/>
</dbReference>
<feature type="compositionally biased region" description="Basic and acidic residues" evidence="1">
    <location>
        <begin position="113"/>
        <end position="124"/>
    </location>
</feature>
<feature type="compositionally biased region" description="Basic and acidic residues" evidence="1">
    <location>
        <begin position="74"/>
        <end position="84"/>
    </location>
</feature>
<accession>A0A2A9NX98</accession>
<reference evidence="2 3" key="1">
    <citation type="submission" date="2014-02" db="EMBL/GenBank/DDBJ databases">
        <title>Transposable element dynamics among asymbiotic and ectomycorrhizal Amanita fungi.</title>
        <authorList>
            <consortium name="DOE Joint Genome Institute"/>
            <person name="Hess J."/>
            <person name="Skrede I."/>
            <person name="Wolfe B."/>
            <person name="LaButti K."/>
            <person name="Ohm R.A."/>
            <person name="Grigoriev I.V."/>
            <person name="Pringle A."/>
        </authorList>
    </citation>
    <scope>NUCLEOTIDE SEQUENCE [LARGE SCALE GENOMIC DNA]</scope>
    <source>
        <strain evidence="2 3">SKay4041</strain>
    </source>
</reference>
<organism evidence="2 3">
    <name type="scientific">Amanita thiersii Skay4041</name>
    <dbReference type="NCBI Taxonomy" id="703135"/>
    <lineage>
        <taxon>Eukaryota</taxon>
        <taxon>Fungi</taxon>
        <taxon>Dikarya</taxon>
        <taxon>Basidiomycota</taxon>
        <taxon>Agaricomycotina</taxon>
        <taxon>Agaricomycetes</taxon>
        <taxon>Agaricomycetidae</taxon>
        <taxon>Agaricales</taxon>
        <taxon>Pluteineae</taxon>
        <taxon>Amanitaceae</taxon>
        <taxon>Amanita</taxon>
    </lineage>
</organism>
<evidence type="ECO:0000313" key="3">
    <source>
        <dbReference type="Proteomes" id="UP000242287"/>
    </source>
</evidence>
<feature type="region of interest" description="Disordered" evidence="1">
    <location>
        <begin position="74"/>
        <end position="209"/>
    </location>
</feature>
<feature type="compositionally biased region" description="Basic and acidic residues" evidence="1">
    <location>
        <begin position="92"/>
        <end position="103"/>
    </location>
</feature>
<proteinExistence type="predicted"/>
<evidence type="ECO:0000256" key="1">
    <source>
        <dbReference type="SAM" id="MobiDB-lite"/>
    </source>
</evidence>
<dbReference type="Proteomes" id="UP000242287">
    <property type="component" value="Unassembled WGS sequence"/>
</dbReference>
<keyword evidence="3" id="KW-1185">Reference proteome</keyword>
<dbReference type="AlphaFoldDB" id="A0A2A9NX98"/>
<gene>
    <name evidence="2" type="ORF">AMATHDRAFT_57130</name>
</gene>
<sequence length="209" mass="23789">MFYLFLAVDPSETRSKIDFGAEGILIHGKQVLKENIIQDCYTLAIGGSLQQNLNQQGELRGGSNPLQRYHQVRAENRRSKRWSDEQQPPEVKQIRRDSDEHPQRVWKPPQHPHNIERSHSDRHTQLGSGPLEGRQLGPSESQQVGDWYQLGLQPPDWKPHWGPQPGVGSQQQPPAQAGQLLSSRPQKSPLAYMPPPRETERTIPAWSNI</sequence>
<name>A0A2A9NX98_9AGAR</name>
<feature type="compositionally biased region" description="Low complexity" evidence="1">
    <location>
        <begin position="163"/>
        <end position="179"/>
    </location>
</feature>